<evidence type="ECO:0000313" key="3">
    <source>
        <dbReference type="Proteomes" id="UP001227831"/>
    </source>
</evidence>
<feature type="transmembrane region" description="Helical" evidence="1">
    <location>
        <begin position="27"/>
        <end position="48"/>
    </location>
</feature>
<sequence>MLPPKEMHEAWKVHHERVYNMAHDYPWLIPALTLLHTVPLAIAIHGFYKTHQKYLQLRIEREKTKRQALDKVDKVEDVVKTAHSHCPFHHDC</sequence>
<evidence type="ECO:0000256" key="1">
    <source>
        <dbReference type="SAM" id="Phobius"/>
    </source>
</evidence>
<name>A0ABU1A8M5_9LACO</name>
<reference evidence="2 3" key="1">
    <citation type="journal article" date="2023" name="Int. J. Syst. Evol. Microbiol.">
        <title>Lactiplantibacillus brownii sp. nov., a novel psychrotolerant species isolated from sauerkraut.</title>
        <authorList>
            <person name="Heng Y.C."/>
            <person name="Silvaraju S."/>
            <person name="Lee J.K.Y."/>
            <person name="Kittelmann S."/>
        </authorList>
    </citation>
    <scope>NUCLEOTIDE SEQUENCE [LARGE SCALE GENOMIC DNA]</scope>
    <source>
        <strain evidence="2 3">WILCCON 0030</strain>
    </source>
</reference>
<organism evidence="2 3">
    <name type="scientific">Lactiplantibacillus brownii</name>
    <dbReference type="NCBI Taxonomy" id="3069269"/>
    <lineage>
        <taxon>Bacteria</taxon>
        <taxon>Bacillati</taxon>
        <taxon>Bacillota</taxon>
        <taxon>Bacilli</taxon>
        <taxon>Lactobacillales</taxon>
        <taxon>Lactobacillaceae</taxon>
        <taxon>Lactiplantibacillus</taxon>
    </lineage>
</organism>
<dbReference type="EMBL" id="JAVCWF010000001">
    <property type="protein sequence ID" value="MDQ7936695.1"/>
    <property type="molecule type" value="Genomic_DNA"/>
</dbReference>
<comment type="caution">
    <text evidence="2">The sequence shown here is derived from an EMBL/GenBank/DDBJ whole genome shotgun (WGS) entry which is preliminary data.</text>
</comment>
<proteinExistence type="predicted"/>
<accession>A0ABU1A8M5</accession>
<gene>
    <name evidence="2" type="ORF">RA086_03420</name>
</gene>
<keyword evidence="3" id="KW-1185">Reference proteome</keyword>
<keyword evidence="1" id="KW-0812">Transmembrane</keyword>
<keyword evidence="1" id="KW-0472">Membrane</keyword>
<evidence type="ECO:0000313" key="2">
    <source>
        <dbReference type="EMBL" id="MDQ7936695.1"/>
    </source>
</evidence>
<dbReference type="RefSeq" id="WP_308702510.1">
    <property type="nucleotide sequence ID" value="NZ_AP027463.1"/>
</dbReference>
<protein>
    <submittedName>
        <fullName evidence="2">Transposase</fullName>
    </submittedName>
</protein>
<dbReference type="Proteomes" id="UP001227831">
    <property type="component" value="Unassembled WGS sequence"/>
</dbReference>
<keyword evidence="1" id="KW-1133">Transmembrane helix</keyword>